<feature type="region of interest" description="Disordered" evidence="1">
    <location>
        <begin position="91"/>
        <end position="113"/>
    </location>
</feature>
<feature type="compositionally biased region" description="Basic and acidic residues" evidence="1">
    <location>
        <begin position="91"/>
        <end position="103"/>
    </location>
</feature>
<comment type="caution">
    <text evidence="2">The sequence shown here is derived from an EMBL/GenBank/DDBJ whole genome shotgun (WGS) entry which is preliminary data.</text>
</comment>
<dbReference type="EMBL" id="WHPN01000336">
    <property type="protein sequence ID" value="KAF4407011.1"/>
    <property type="molecule type" value="Genomic_DNA"/>
</dbReference>
<dbReference type="Proteomes" id="UP000621266">
    <property type="component" value="Unassembled WGS sequence"/>
</dbReference>
<reference evidence="2 3" key="1">
    <citation type="submission" date="2019-10" db="EMBL/GenBank/DDBJ databases">
        <title>Streptomyces tenebrisbrunneis sp.nov., an endogenous actinomycete isolated from of Lycium ruthenicum.</title>
        <authorList>
            <person name="Ma L."/>
        </authorList>
    </citation>
    <scope>NUCLEOTIDE SEQUENCE [LARGE SCALE GENOMIC DNA]</scope>
    <source>
        <strain evidence="2 3">TRM 66187</strain>
    </source>
</reference>
<gene>
    <name evidence="2" type="ORF">GCU69_21975</name>
</gene>
<accession>A0ABQ7FD59</accession>
<name>A0ABQ7FD59_9ACTN</name>
<keyword evidence="3" id="KW-1185">Reference proteome</keyword>
<evidence type="ECO:0000313" key="3">
    <source>
        <dbReference type="Proteomes" id="UP000621266"/>
    </source>
</evidence>
<evidence type="ECO:0000313" key="2">
    <source>
        <dbReference type="EMBL" id="KAF4407011.1"/>
    </source>
</evidence>
<protein>
    <submittedName>
        <fullName evidence="2">Uncharacterized protein</fullName>
    </submittedName>
</protein>
<sequence length="113" mass="11834">MTGATAPGGGRRLLPWSTPDGRPCYLLGGGGGRVSRLADEAENAQLGMAAELLGHAGDMLGDRRVTRDQLRYLAARLAESLHDVHRVALSRGDRLPGPERFDEGEGGTAAAEG</sequence>
<proteinExistence type="predicted"/>
<organism evidence="2 3">
    <name type="scientific">Streptomyces lycii</name>
    <dbReference type="NCBI Taxonomy" id="2654337"/>
    <lineage>
        <taxon>Bacteria</taxon>
        <taxon>Bacillati</taxon>
        <taxon>Actinomycetota</taxon>
        <taxon>Actinomycetes</taxon>
        <taxon>Kitasatosporales</taxon>
        <taxon>Streptomycetaceae</taxon>
        <taxon>Streptomyces</taxon>
    </lineage>
</organism>
<dbReference type="RefSeq" id="WP_156206949.1">
    <property type="nucleotide sequence ID" value="NZ_WHPN01000336.1"/>
</dbReference>
<evidence type="ECO:0000256" key="1">
    <source>
        <dbReference type="SAM" id="MobiDB-lite"/>
    </source>
</evidence>